<dbReference type="InterPro" id="IPR007695">
    <property type="entry name" value="DNA_mismatch_repair_MutS-lik_N"/>
</dbReference>
<dbReference type="Pfam" id="PF05192">
    <property type="entry name" value="MutS_III"/>
    <property type="match status" value="1"/>
</dbReference>
<dbReference type="KEGG" id="psyt:DSAG12_00231"/>
<accession>A0A5B9D5L4</accession>
<dbReference type="Gene3D" id="3.40.50.300">
    <property type="entry name" value="P-loop containing nucleotide triphosphate hydrolases"/>
    <property type="match status" value="1"/>
</dbReference>
<dbReference type="InterPro" id="IPR036187">
    <property type="entry name" value="DNA_mismatch_repair_MutS_sf"/>
</dbReference>
<evidence type="ECO:0000256" key="2">
    <source>
        <dbReference type="ARBA" id="ARBA00022741"/>
    </source>
</evidence>
<dbReference type="PIRSF" id="PIRSF037677">
    <property type="entry name" value="DNA_mis_repair_Msh6"/>
    <property type="match status" value="1"/>
</dbReference>
<reference evidence="9 10" key="2">
    <citation type="journal article" date="2024" name="Int. J. Syst. Evol. Microbiol.">
        <title>Promethearchaeum syntrophicum gen. nov., sp. nov., an anaerobic, obligately syntrophic archaeon, the first isolate of the lineage 'Asgard' archaea, and proposal of the new archaeal phylum Promethearchaeota phyl. nov. and kingdom Promethearchaeati regn. nov.</title>
        <authorList>
            <person name="Imachi H."/>
            <person name="Nobu M.K."/>
            <person name="Kato S."/>
            <person name="Takaki Y."/>
            <person name="Miyazaki M."/>
            <person name="Miyata M."/>
            <person name="Ogawara M."/>
            <person name="Saito Y."/>
            <person name="Sakai S."/>
            <person name="Tahara Y.O."/>
            <person name="Takano Y."/>
            <person name="Tasumi E."/>
            <person name="Uematsu K."/>
            <person name="Yoshimura T."/>
            <person name="Itoh T."/>
            <person name="Ohkuma M."/>
            <person name="Takai K."/>
        </authorList>
    </citation>
    <scope>NUCLEOTIDE SEQUENCE [LARGE SCALE GENOMIC DNA]</scope>
    <source>
        <strain evidence="9 10">MK-D1</strain>
    </source>
</reference>
<gene>
    <name evidence="9" type="primary">mutS</name>
    <name evidence="9" type="ORF">DSAG12_00231</name>
</gene>
<evidence type="ECO:0000256" key="7">
    <source>
        <dbReference type="NCBIfam" id="TIGR01070"/>
    </source>
</evidence>
<evidence type="ECO:0000256" key="8">
    <source>
        <dbReference type="RuleBase" id="RU003756"/>
    </source>
</evidence>
<dbReference type="SMART" id="SM00533">
    <property type="entry name" value="MUTSd"/>
    <property type="match status" value="1"/>
</dbReference>
<dbReference type="OrthoDB" id="146065at2157"/>
<dbReference type="InterPro" id="IPR005748">
    <property type="entry name" value="DNA_mismatch_repair_MutS"/>
</dbReference>
<dbReference type="PANTHER" id="PTHR11361:SF34">
    <property type="entry name" value="DNA MISMATCH REPAIR PROTEIN MSH1, MITOCHONDRIAL"/>
    <property type="match status" value="1"/>
</dbReference>
<evidence type="ECO:0000256" key="1">
    <source>
        <dbReference type="ARBA" id="ARBA00006271"/>
    </source>
</evidence>
<dbReference type="InterPro" id="IPR007696">
    <property type="entry name" value="DNA_mismatch_repair_MutS_core"/>
</dbReference>
<reference evidence="9 10" key="1">
    <citation type="journal article" date="2020" name="Nature">
        <title>Isolation of an archaeon at the prokaryote-eukaryote interface.</title>
        <authorList>
            <person name="Imachi H."/>
            <person name="Nobu M.K."/>
            <person name="Nakahara N."/>
            <person name="Morono Y."/>
            <person name="Ogawara M."/>
            <person name="Takaki Y."/>
            <person name="Takano Y."/>
            <person name="Uematsu K."/>
            <person name="Ikuta T."/>
            <person name="Ito M."/>
            <person name="Matsui Y."/>
            <person name="Miyazaki M."/>
            <person name="Murata K."/>
            <person name="Saito Y."/>
            <person name="Sakai S."/>
            <person name="Song C."/>
            <person name="Tasumi E."/>
            <person name="Yamanaka Y."/>
            <person name="Yamaguchi T."/>
            <person name="Kamagata Y."/>
            <person name="Tamaki H."/>
            <person name="Takai K."/>
        </authorList>
    </citation>
    <scope>NUCLEOTIDE SEQUENCE [LARGE SCALE GENOMIC DNA]</scope>
    <source>
        <strain evidence="9 10">MK-D1</strain>
    </source>
</reference>
<dbReference type="GO" id="GO:0006298">
    <property type="term" value="P:mismatch repair"/>
    <property type="evidence" value="ECO:0007669"/>
    <property type="project" value="UniProtKB-UniRule"/>
</dbReference>
<dbReference type="InterPro" id="IPR000432">
    <property type="entry name" value="DNA_mismatch_repair_MutS_C"/>
</dbReference>
<dbReference type="SUPFAM" id="SSF48334">
    <property type="entry name" value="DNA repair protein MutS, domain III"/>
    <property type="match status" value="1"/>
</dbReference>
<dbReference type="Proteomes" id="UP000321408">
    <property type="component" value="Chromosome"/>
</dbReference>
<dbReference type="SUPFAM" id="SSF53150">
    <property type="entry name" value="DNA repair protein MutS, domain II"/>
    <property type="match status" value="1"/>
</dbReference>
<dbReference type="InterPro" id="IPR036678">
    <property type="entry name" value="MutS_con_dom_sf"/>
</dbReference>
<protein>
    <recommendedName>
        <fullName evidence="7">DNA mismatch repair protein MutS</fullName>
    </recommendedName>
</protein>
<dbReference type="FunFam" id="3.40.50.300:FF:000870">
    <property type="entry name" value="MutS protein homolog 4"/>
    <property type="match status" value="1"/>
</dbReference>
<dbReference type="SMART" id="SM00534">
    <property type="entry name" value="MUTSac"/>
    <property type="match status" value="1"/>
</dbReference>
<dbReference type="GO" id="GO:0005829">
    <property type="term" value="C:cytosol"/>
    <property type="evidence" value="ECO:0007669"/>
    <property type="project" value="TreeGrafter"/>
</dbReference>
<dbReference type="PROSITE" id="PS00486">
    <property type="entry name" value="DNA_MISMATCH_REPAIR_2"/>
    <property type="match status" value="1"/>
</dbReference>
<dbReference type="InterPro" id="IPR016151">
    <property type="entry name" value="DNA_mismatch_repair_MutS_N"/>
</dbReference>
<dbReference type="GO" id="GO:0005524">
    <property type="term" value="F:ATP binding"/>
    <property type="evidence" value="ECO:0007669"/>
    <property type="project" value="UniProtKB-UniRule"/>
</dbReference>
<dbReference type="Pfam" id="PF01624">
    <property type="entry name" value="MutS_I"/>
    <property type="match status" value="1"/>
</dbReference>
<keyword evidence="10" id="KW-1185">Reference proteome</keyword>
<dbReference type="GO" id="GO:0140664">
    <property type="term" value="F:ATP-dependent DNA damage sensor activity"/>
    <property type="evidence" value="ECO:0007669"/>
    <property type="project" value="InterPro"/>
</dbReference>
<keyword evidence="4" id="KW-0067">ATP-binding</keyword>
<comment type="function">
    <text evidence="8">This protein is involved in the repair of mismatches in DNA.</text>
</comment>
<dbReference type="SUPFAM" id="SSF52540">
    <property type="entry name" value="P-loop containing nucleoside triphosphate hydrolases"/>
    <property type="match status" value="1"/>
</dbReference>
<name>A0A5B9D5L4_9ARCH</name>
<dbReference type="PANTHER" id="PTHR11361">
    <property type="entry name" value="DNA MISMATCH REPAIR PROTEIN MUTS FAMILY MEMBER"/>
    <property type="match status" value="1"/>
</dbReference>
<dbReference type="EMBL" id="CP042905">
    <property type="protein sequence ID" value="QEE14418.2"/>
    <property type="molecule type" value="Genomic_DNA"/>
</dbReference>
<dbReference type="Pfam" id="PF05188">
    <property type="entry name" value="MutS_II"/>
    <property type="match status" value="1"/>
</dbReference>
<keyword evidence="2 8" id="KW-0547">Nucleotide-binding</keyword>
<dbReference type="Pfam" id="PF05190">
    <property type="entry name" value="MutS_IV"/>
    <property type="match status" value="1"/>
</dbReference>
<dbReference type="NCBIfam" id="TIGR01070">
    <property type="entry name" value="mutS1"/>
    <property type="match status" value="1"/>
</dbReference>
<evidence type="ECO:0000256" key="5">
    <source>
        <dbReference type="ARBA" id="ARBA00023125"/>
    </source>
</evidence>
<dbReference type="InterPro" id="IPR007860">
    <property type="entry name" value="DNA_mmatch_repair_MutS_con_dom"/>
</dbReference>
<keyword evidence="3 8" id="KW-0227">DNA damage</keyword>
<dbReference type="Gene3D" id="3.40.1170.10">
    <property type="entry name" value="DNA repair protein MutS, domain I"/>
    <property type="match status" value="1"/>
</dbReference>
<organism evidence="9 10">
    <name type="scientific">Promethearchaeum syntrophicum</name>
    <dbReference type="NCBI Taxonomy" id="2594042"/>
    <lineage>
        <taxon>Archaea</taxon>
        <taxon>Promethearchaeati</taxon>
        <taxon>Promethearchaeota</taxon>
        <taxon>Promethearchaeia</taxon>
        <taxon>Promethearchaeales</taxon>
        <taxon>Promethearchaeaceae</taxon>
        <taxon>Promethearchaeum</taxon>
    </lineage>
</organism>
<dbReference type="NCBIfam" id="NF003810">
    <property type="entry name" value="PRK05399.1"/>
    <property type="match status" value="1"/>
</dbReference>
<dbReference type="InterPro" id="IPR017261">
    <property type="entry name" value="DNA_mismatch_repair_MutS/MSH"/>
</dbReference>
<evidence type="ECO:0000256" key="6">
    <source>
        <dbReference type="ARBA" id="ARBA00023204"/>
    </source>
</evidence>
<comment type="similarity">
    <text evidence="1 8">Belongs to the DNA mismatch repair MutS family.</text>
</comment>
<keyword evidence="5 8" id="KW-0238">DNA-binding</keyword>
<evidence type="ECO:0000313" key="9">
    <source>
        <dbReference type="EMBL" id="QEE14418.2"/>
    </source>
</evidence>
<dbReference type="SUPFAM" id="SSF55271">
    <property type="entry name" value="DNA repair protein MutS, domain I"/>
    <property type="match status" value="1"/>
</dbReference>
<dbReference type="Pfam" id="PF00488">
    <property type="entry name" value="MutS_V"/>
    <property type="match status" value="1"/>
</dbReference>
<dbReference type="AlphaFoldDB" id="A0A5B9D5L4"/>
<dbReference type="InterPro" id="IPR045076">
    <property type="entry name" value="MutS"/>
</dbReference>
<dbReference type="GO" id="GO:0030983">
    <property type="term" value="F:mismatched DNA binding"/>
    <property type="evidence" value="ECO:0007669"/>
    <property type="project" value="InterPro"/>
</dbReference>
<dbReference type="Gene3D" id="3.30.420.110">
    <property type="entry name" value="MutS, connector domain"/>
    <property type="match status" value="1"/>
</dbReference>
<evidence type="ECO:0000256" key="4">
    <source>
        <dbReference type="ARBA" id="ARBA00022840"/>
    </source>
</evidence>
<evidence type="ECO:0000256" key="3">
    <source>
        <dbReference type="ARBA" id="ARBA00022763"/>
    </source>
</evidence>
<dbReference type="InterPro" id="IPR007861">
    <property type="entry name" value="DNA_mismatch_repair_MutS_clamp"/>
</dbReference>
<dbReference type="Gene3D" id="1.10.1420.10">
    <property type="match status" value="2"/>
</dbReference>
<sequence length="905" mass="103791">MIYITISEKEEDITLGAEELYRSGKMPEMMKHWYSVRKQYPPEFLLAYRMGDFYEFFYDDAINVAKLLGLTLTKRGSGPSRHPLAGIPHKATQHFKTLVKQGQTIIIVEQLEDPKKAKGKIVKRGVVRILSPGTVVDDNLLDSKSANYICSVFRDKKNYGVAIIDISSADFIAAEFFGKQAKFSLFSFIAKNYPVECILPQELLTDFSFMSQLRESSSMIIKEHTQFSFLFNNAYETLRKQFEVENLNSFDLEDRALAISAAGALLAFIKETQKEETLDNIQQIRYFHEDSFMFLDVNTQKNLELLCNQNDGGTFGSIFGVLNETKTPMGTRLLKNWIVQPLIIKKAIERRLEIVEFFIKNYEIRSDLRNYLGQMGDLARLISRINYSSTVNARNLLNTKRCLEIIEHIKQIFAEIKDPLLLPLITELKDFQDVINLIEKSIHEQPPVTITEGGIIKEGYNPQIDEYRDILNNGKNWILKFEEGEKRKLNLSTGLKISYNRVIGYFIQITNNALKSITVPADYVQRQTIKNGVRYETERLKEMETKILSADENLMDLEYKIFQEIRKEIQKYTVPILKNAKIISELDVLSTFAEIAQFNNYCKPKIENHKRIVIKQGRHPVVEQVNKKEQFIPNDTLMDNDHEQILIITGPNWSGKSTYLRQTALIVLFAQIGCYVPAISAEIGIVDRIFTRIGASDDLIRGQSTFMLEMTEMSQIINYTTDRSLIVIDELGRGTGTADGRSIAQAVIEYLHNFGVKTLFSTHFHQLINLKMPKVHNYHFKIIEKPDTKKLIFLRQLTDGGTDKSYGIHVAMMAGLPKSVTERAFGLIDGYLNGSEKLIPSQIQRTSPKLKKSQRGIQTSLFPIKKYEDSDLVIMLRSADLDNMTPIQAFEFLYKLKKKLKSGEK</sequence>
<dbReference type="InterPro" id="IPR027417">
    <property type="entry name" value="P-loop_NTPase"/>
</dbReference>
<proteinExistence type="inferred from homology"/>
<keyword evidence="6 8" id="KW-0234">DNA repair</keyword>
<evidence type="ECO:0000313" key="10">
    <source>
        <dbReference type="Proteomes" id="UP000321408"/>
    </source>
</evidence>